<dbReference type="EMBL" id="UINC01015018">
    <property type="protein sequence ID" value="SVA63574.1"/>
    <property type="molecule type" value="Genomic_DNA"/>
</dbReference>
<evidence type="ECO:0000313" key="5">
    <source>
        <dbReference type="EMBL" id="SVA63574.1"/>
    </source>
</evidence>
<reference evidence="5" key="1">
    <citation type="submission" date="2018-05" db="EMBL/GenBank/DDBJ databases">
        <authorList>
            <person name="Lanie J.A."/>
            <person name="Ng W.-L."/>
            <person name="Kazmierczak K.M."/>
            <person name="Andrzejewski T.M."/>
            <person name="Davidsen T.M."/>
            <person name="Wayne K.J."/>
            <person name="Tettelin H."/>
            <person name="Glass J.I."/>
            <person name="Rusch D."/>
            <person name="Podicherti R."/>
            <person name="Tsui H.-C.T."/>
            <person name="Winkler M.E."/>
        </authorList>
    </citation>
    <scope>NUCLEOTIDE SEQUENCE</scope>
</reference>
<gene>
    <name evidence="5" type="ORF">METZ01_LOCUS116428</name>
</gene>
<dbReference type="Gene3D" id="3.40.50.150">
    <property type="entry name" value="Vaccinia Virus protein VP39"/>
    <property type="match status" value="1"/>
</dbReference>
<keyword evidence="2" id="KW-0808">Transferase</keyword>
<sequence length="236" mass="25681">VETASDSTRHTQKVDQLFGAIAARYDLVNDIQSLGLHRIWKRRVVVLANFNEGETGLDLCCGTGDIAIGLAKRGGALVGMDLNRPMLLQAAARLAKRGDQCVRLAQADALNLPLGNHSLDLVTIGYGLRNLGSMEDGLREITRVLKPGGRLLILDFGKPANRLLRSAYYLYLAWILPVFGWLCCGNASAYAYILDSLKKYPAQKGVAAKLDLLGYKSVQIIDIMGGTMSIHVAIKQ</sequence>
<keyword evidence="3" id="KW-0949">S-adenosyl-L-methionine</keyword>
<keyword evidence="1" id="KW-0489">Methyltransferase</keyword>
<dbReference type="Pfam" id="PF01209">
    <property type="entry name" value="Ubie_methyltran"/>
    <property type="match status" value="1"/>
</dbReference>
<dbReference type="HAMAP" id="MF_01813">
    <property type="entry name" value="MenG_UbiE_methyltr"/>
    <property type="match status" value="1"/>
</dbReference>
<dbReference type="PROSITE" id="PS51608">
    <property type="entry name" value="SAM_MT_UBIE"/>
    <property type="match status" value="1"/>
</dbReference>
<dbReference type="InterPro" id="IPR029063">
    <property type="entry name" value="SAM-dependent_MTases_sf"/>
</dbReference>
<dbReference type="PANTHER" id="PTHR43591">
    <property type="entry name" value="METHYLTRANSFERASE"/>
    <property type="match status" value="1"/>
</dbReference>
<evidence type="ECO:0000256" key="4">
    <source>
        <dbReference type="SAM" id="Phobius"/>
    </source>
</evidence>
<dbReference type="NCBIfam" id="TIGR01934">
    <property type="entry name" value="MenG_MenH_UbiE"/>
    <property type="match status" value="1"/>
</dbReference>
<keyword evidence="4" id="KW-0472">Membrane</keyword>
<dbReference type="InterPro" id="IPR023576">
    <property type="entry name" value="UbiE/COQ5_MeTrFase_CS"/>
</dbReference>
<keyword evidence="4" id="KW-1133">Transmembrane helix</keyword>
<accession>A0A381XFM7</accession>
<evidence type="ECO:0000256" key="1">
    <source>
        <dbReference type="ARBA" id="ARBA00022603"/>
    </source>
</evidence>
<protein>
    <recommendedName>
        <fullName evidence="6">Methyltransferase domain-containing protein</fullName>
    </recommendedName>
</protein>
<dbReference type="GO" id="GO:0008168">
    <property type="term" value="F:methyltransferase activity"/>
    <property type="evidence" value="ECO:0007669"/>
    <property type="project" value="UniProtKB-KW"/>
</dbReference>
<evidence type="ECO:0000256" key="3">
    <source>
        <dbReference type="ARBA" id="ARBA00022691"/>
    </source>
</evidence>
<dbReference type="PANTHER" id="PTHR43591:SF24">
    <property type="entry name" value="2-METHOXY-6-POLYPRENYL-1,4-BENZOQUINOL METHYLASE, MITOCHONDRIAL"/>
    <property type="match status" value="1"/>
</dbReference>
<dbReference type="GO" id="GO:0032259">
    <property type="term" value="P:methylation"/>
    <property type="evidence" value="ECO:0007669"/>
    <property type="project" value="UniProtKB-KW"/>
</dbReference>
<dbReference type="GO" id="GO:0042181">
    <property type="term" value="P:ketone biosynthetic process"/>
    <property type="evidence" value="ECO:0007669"/>
    <property type="project" value="UniProtKB-ARBA"/>
</dbReference>
<name>A0A381XFM7_9ZZZZ</name>
<feature type="transmembrane region" description="Helical" evidence="4">
    <location>
        <begin position="213"/>
        <end position="234"/>
    </location>
</feature>
<feature type="non-terminal residue" evidence="5">
    <location>
        <position position="1"/>
    </location>
</feature>
<keyword evidence="4" id="KW-0812">Transmembrane</keyword>
<evidence type="ECO:0000256" key="2">
    <source>
        <dbReference type="ARBA" id="ARBA00022679"/>
    </source>
</evidence>
<evidence type="ECO:0008006" key="6">
    <source>
        <dbReference type="Google" id="ProtNLM"/>
    </source>
</evidence>
<dbReference type="SUPFAM" id="SSF53335">
    <property type="entry name" value="S-adenosyl-L-methionine-dependent methyltransferases"/>
    <property type="match status" value="1"/>
</dbReference>
<dbReference type="PROSITE" id="PS01184">
    <property type="entry name" value="UBIE_2"/>
    <property type="match status" value="1"/>
</dbReference>
<organism evidence="5">
    <name type="scientific">marine metagenome</name>
    <dbReference type="NCBI Taxonomy" id="408172"/>
    <lineage>
        <taxon>unclassified sequences</taxon>
        <taxon>metagenomes</taxon>
        <taxon>ecological metagenomes</taxon>
    </lineage>
</organism>
<proteinExistence type="inferred from homology"/>
<dbReference type="CDD" id="cd02440">
    <property type="entry name" value="AdoMet_MTases"/>
    <property type="match status" value="1"/>
</dbReference>
<dbReference type="AlphaFoldDB" id="A0A381XFM7"/>
<feature type="transmembrane region" description="Helical" evidence="4">
    <location>
        <begin position="168"/>
        <end position="193"/>
    </location>
</feature>
<dbReference type="InterPro" id="IPR004033">
    <property type="entry name" value="UbiE/COQ5_MeTrFase"/>
</dbReference>